<dbReference type="AlphaFoldDB" id="A0A2T0VMY3"/>
<dbReference type="PANTHER" id="PTHR23088">
    <property type="entry name" value="NITRILASE-RELATED"/>
    <property type="match status" value="1"/>
</dbReference>
<dbReference type="InterPro" id="IPR036526">
    <property type="entry name" value="C-N_Hydrolase_sf"/>
</dbReference>
<organism evidence="2 3">
    <name type="scientific">Halomonas ventosae</name>
    <dbReference type="NCBI Taxonomy" id="229007"/>
    <lineage>
        <taxon>Bacteria</taxon>
        <taxon>Pseudomonadati</taxon>
        <taxon>Pseudomonadota</taxon>
        <taxon>Gammaproteobacteria</taxon>
        <taxon>Oceanospirillales</taxon>
        <taxon>Halomonadaceae</taxon>
        <taxon>Halomonas</taxon>
    </lineage>
</organism>
<gene>
    <name evidence="2" type="ORF">BCL64_107121</name>
</gene>
<sequence>MDRVYDDIGGAWPRPTIDKLIMEWNNINIIAGSMIEVGEDDRLYNVAYLCHRDGQIERQAKLHITPQERRDWVIEGGDELLVFQTDAGRVGIQICYDVEFPSSRGCPCATLAPMCSLVLP</sequence>
<dbReference type="EMBL" id="PVTM01000007">
    <property type="protein sequence ID" value="PRY71546.1"/>
    <property type="molecule type" value="Genomic_DNA"/>
</dbReference>
<dbReference type="GO" id="GO:0016787">
    <property type="term" value="F:hydrolase activity"/>
    <property type="evidence" value="ECO:0007669"/>
    <property type="project" value="UniProtKB-KW"/>
</dbReference>
<proteinExistence type="predicted"/>
<comment type="caution">
    <text evidence="2">The sequence shown here is derived from an EMBL/GenBank/DDBJ whole genome shotgun (WGS) entry which is preliminary data.</text>
</comment>
<dbReference type="SUPFAM" id="SSF56317">
    <property type="entry name" value="Carbon-nitrogen hydrolase"/>
    <property type="match status" value="1"/>
</dbReference>
<dbReference type="Proteomes" id="UP000239896">
    <property type="component" value="Unassembled WGS sequence"/>
</dbReference>
<evidence type="ECO:0000313" key="2">
    <source>
        <dbReference type="EMBL" id="PRY71546.1"/>
    </source>
</evidence>
<dbReference type="PANTHER" id="PTHR23088:SF50">
    <property type="entry name" value="HYDROLASE YHCX"/>
    <property type="match status" value="1"/>
</dbReference>
<keyword evidence="3" id="KW-1185">Reference proteome</keyword>
<evidence type="ECO:0000313" key="3">
    <source>
        <dbReference type="Proteomes" id="UP000239896"/>
    </source>
</evidence>
<feature type="domain" description="CN hydrolase" evidence="1">
    <location>
        <begin position="1"/>
        <end position="120"/>
    </location>
</feature>
<reference evidence="2 3" key="1">
    <citation type="submission" date="2018-03" db="EMBL/GenBank/DDBJ databases">
        <title>Comparative analysis of microorganisms from saline springs in Andes Mountain Range, Colombia.</title>
        <authorList>
            <person name="Rubin E."/>
        </authorList>
    </citation>
    <scope>NUCLEOTIDE SEQUENCE [LARGE SCALE GENOMIC DNA]</scope>
    <source>
        <strain evidence="2 3">USBA 854</strain>
    </source>
</reference>
<dbReference type="PROSITE" id="PS50263">
    <property type="entry name" value="CN_HYDROLASE"/>
    <property type="match status" value="1"/>
</dbReference>
<protein>
    <submittedName>
        <fullName evidence="2">Carbon-nitrogen hydrolase</fullName>
    </submittedName>
</protein>
<dbReference type="InterPro" id="IPR003010">
    <property type="entry name" value="C-N_Hydrolase"/>
</dbReference>
<evidence type="ECO:0000259" key="1">
    <source>
        <dbReference type="PROSITE" id="PS50263"/>
    </source>
</evidence>
<accession>A0A2T0VMY3</accession>
<dbReference type="Pfam" id="PF00795">
    <property type="entry name" value="CN_hydrolase"/>
    <property type="match status" value="1"/>
</dbReference>
<dbReference type="Gene3D" id="3.60.110.10">
    <property type="entry name" value="Carbon-nitrogen hydrolase"/>
    <property type="match status" value="1"/>
</dbReference>
<name>A0A2T0VMY3_9GAMM</name>
<keyword evidence="2" id="KW-0378">Hydrolase</keyword>